<proteinExistence type="predicted"/>
<gene>
    <name evidence="3" type="ORF">GmarT_52150</name>
</gene>
<name>A0ABX5YUM8_9PLAN</name>
<evidence type="ECO:0000256" key="2">
    <source>
        <dbReference type="SAM" id="Phobius"/>
    </source>
</evidence>
<feature type="region of interest" description="Disordered" evidence="1">
    <location>
        <begin position="58"/>
        <end position="113"/>
    </location>
</feature>
<dbReference type="GeneID" id="98649654"/>
<evidence type="ECO:0008006" key="5">
    <source>
        <dbReference type="Google" id="ProtNLM"/>
    </source>
</evidence>
<feature type="compositionally biased region" description="Polar residues" evidence="1">
    <location>
        <begin position="104"/>
        <end position="113"/>
    </location>
</feature>
<feature type="compositionally biased region" description="Polar residues" evidence="1">
    <location>
        <begin position="265"/>
        <end position="278"/>
    </location>
</feature>
<feature type="transmembrane region" description="Helical" evidence="2">
    <location>
        <begin position="169"/>
        <end position="189"/>
    </location>
</feature>
<dbReference type="Proteomes" id="UP000322887">
    <property type="component" value="Chromosome"/>
</dbReference>
<dbReference type="RefSeq" id="WP_149303403.1">
    <property type="nucleotide sequence ID" value="NZ_CP036353.1"/>
</dbReference>
<feature type="transmembrane region" description="Helical" evidence="2">
    <location>
        <begin position="201"/>
        <end position="223"/>
    </location>
</feature>
<keyword evidence="2" id="KW-1133">Transmembrane helix</keyword>
<evidence type="ECO:0000256" key="1">
    <source>
        <dbReference type="SAM" id="MobiDB-lite"/>
    </source>
</evidence>
<sequence>MWCTSCQSDVAAEVSSDSKRVQCATCGSDLGTTAAARISDKTKEARELLARWSNREIMDPYGPLTRSESRAQSSASLFEQPEPPRAEPISQPARKSEPEPVPSHQPTDLNQEANATVERSYAFETHELEHEDDFEETTVPRLHSEYRDIQDLIEEDDQKPNWLGLVGQLMAYGGVAVLTIGTTLVLWGYYGGPANYASTGWLISTAGQMLLFLGVITLVSAGMEQTTSSVSRRIDRLGKRIFLFEQAMLEQQQSQQRRRRTTSTGTPATAEPTSRKSA</sequence>
<keyword evidence="4" id="KW-1185">Reference proteome</keyword>
<feature type="region of interest" description="Disordered" evidence="1">
    <location>
        <begin position="253"/>
        <end position="278"/>
    </location>
</feature>
<evidence type="ECO:0000313" key="3">
    <source>
        <dbReference type="EMBL" id="QEG19317.1"/>
    </source>
</evidence>
<protein>
    <recommendedName>
        <fullName evidence="5">Zinc ribbon domain-containing protein</fullName>
    </recommendedName>
</protein>
<keyword evidence="2" id="KW-0812">Transmembrane</keyword>
<reference evidence="3 4" key="1">
    <citation type="submission" date="2019-08" db="EMBL/GenBank/DDBJ databases">
        <title>Deep-cultivation of Planctomycetes and their phenomic and genomic characterization uncovers novel biology.</title>
        <authorList>
            <person name="Wiegand S."/>
            <person name="Jogler M."/>
            <person name="Boedeker C."/>
            <person name="Pinto D."/>
            <person name="Vollmers J."/>
            <person name="Rivas-Marin E."/>
            <person name="Kohn T."/>
            <person name="Peeters S.H."/>
            <person name="Heuer A."/>
            <person name="Rast P."/>
            <person name="Oberbeckmann S."/>
            <person name="Bunk B."/>
            <person name="Jeske O."/>
            <person name="Meyerdierks A."/>
            <person name="Storesund J.E."/>
            <person name="Kallscheuer N."/>
            <person name="Luecker S."/>
            <person name="Lage O.M."/>
            <person name="Pohl T."/>
            <person name="Merkel B.J."/>
            <person name="Hornburger P."/>
            <person name="Mueller R.-W."/>
            <person name="Bruemmer F."/>
            <person name="Labrenz M."/>
            <person name="Spormann A.M."/>
            <person name="Op den Camp H."/>
            <person name="Overmann J."/>
            <person name="Amann R."/>
            <person name="Jetten M.S.M."/>
            <person name="Mascher T."/>
            <person name="Medema M.H."/>
            <person name="Devos D.P."/>
            <person name="Kaster A.-K."/>
            <person name="Ovreas L."/>
            <person name="Rohde M."/>
            <person name="Galperin M.Y."/>
            <person name="Jogler C."/>
        </authorList>
    </citation>
    <scope>NUCLEOTIDE SEQUENCE [LARGE SCALE GENOMIC DNA]</scope>
    <source>
        <strain evidence="3 4">DSM 8797</strain>
    </source>
</reference>
<organism evidence="3 4">
    <name type="scientific">Gimesia maris</name>
    <dbReference type="NCBI Taxonomy" id="122"/>
    <lineage>
        <taxon>Bacteria</taxon>
        <taxon>Pseudomonadati</taxon>
        <taxon>Planctomycetota</taxon>
        <taxon>Planctomycetia</taxon>
        <taxon>Planctomycetales</taxon>
        <taxon>Planctomycetaceae</taxon>
        <taxon>Gimesia</taxon>
    </lineage>
</organism>
<accession>A0ABX5YUM8</accession>
<evidence type="ECO:0000313" key="4">
    <source>
        <dbReference type="Proteomes" id="UP000322887"/>
    </source>
</evidence>
<dbReference type="EMBL" id="CP042910">
    <property type="protein sequence ID" value="QEG19317.1"/>
    <property type="molecule type" value="Genomic_DNA"/>
</dbReference>
<keyword evidence="2" id="KW-0472">Membrane</keyword>